<dbReference type="InterPro" id="IPR051678">
    <property type="entry name" value="AGP_Transferase"/>
</dbReference>
<reference evidence="3" key="1">
    <citation type="submission" date="2017-11" db="EMBL/GenBank/DDBJ databases">
        <title>The draft genome sequence of Chromatocurvus sp. F02.</title>
        <authorList>
            <person name="Du Z.-J."/>
            <person name="Chang Y.-Q."/>
        </authorList>
    </citation>
    <scope>NUCLEOTIDE SEQUENCE [LARGE SCALE GENOMIC DNA]</scope>
    <source>
        <strain evidence="3">F02</strain>
    </source>
</reference>
<dbReference type="PANTHER" id="PTHR21310:SF40">
    <property type="entry name" value="AMINOGLYCOSIDE PHOSPHOTRANSFERASE DOMAIN-CONTAINING PROTEIN-RELATED"/>
    <property type="match status" value="1"/>
</dbReference>
<comment type="caution">
    <text evidence="2">The sequence shown here is derived from an EMBL/GenBank/DDBJ whole genome shotgun (WGS) entry which is preliminary data.</text>
</comment>
<dbReference type="Pfam" id="PF01636">
    <property type="entry name" value="APH"/>
    <property type="match status" value="1"/>
</dbReference>
<dbReference type="EMBL" id="PKLZ01000001">
    <property type="protein sequence ID" value="PLW84455.1"/>
    <property type="molecule type" value="Genomic_DNA"/>
</dbReference>
<name>A0A2N5Y7U6_9GAMM</name>
<organism evidence="2 3">
    <name type="scientific">Kineobactrum sediminis</name>
    <dbReference type="NCBI Taxonomy" id="1905677"/>
    <lineage>
        <taxon>Bacteria</taxon>
        <taxon>Pseudomonadati</taxon>
        <taxon>Pseudomonadota</taxon>
        <taxon>Gammaproteobacteria</taxon>
        <taxon>Cellvibrionales</taxon>
        <taxon>Halieaceae</taxon>
        <taxon>Kineobactrum</taxon>
    </lineage>
</organism>
<dbReference type="SUPFAM" id="SSF56112">
    <property type="entry name" value="Protein kinase-like (PK-like)"/>
    <property type="match status" value="1"/>
</dbReference>
<feature type="domain" description="Aminoglycoside phosphotransferase" evidence="1">
    <location>
        <begin position="40"/>
        <end position="148"/>
    </location>
</feature>
<accession>A0A2N5Y7U6</accession>
<dbReference type="AlphaFoldDB" id="A0A2N5Y7U6"/>
<dbReference type="InterPro" id="IPR011009">
    <property type="entry name" value="Kinase-like_dom_sf"/>
</dbReference>
<dbReference type="Proteomes" id="UP000234845">
    <property type="component" value="Unassembled WGS sequence"/>
</dbReference>
<dbReference type="PANTHER" id="PTHR21310">
    <property type="entry name" value="AMINOGLYCOSIDE PHOSPHOTRANSFERASE-RELATED-RELATED"/>
    <property type="match status" value="1"/>
</dbReference>
<sequence length="191" mass="21477">MSNVTLLFTLHWQEQGIAREEACVGRLQPDIARPVFPSYDLAPQYRVMEALKQHSAIPVPPLLGLETDTSLLGVQFYIMGHIAGRIPADMPPYNMDGWMLQETSEDQRAALWRAAVTTMASFHQLDHHALGLPHLDTGELTPLQAQLAYGRITSAGPWRVRAMQLHRPRWTGCRRTSLMKNPWRCAGGIRG</sequence>
<evidence type="ECO:0000313" key="2">
    <source>
        <dbReference type="EMBL" id="PLW84455.1"/>
    </source>
</evidence>
<keyword evidence="3" id="KW-1185">Reference proteome</keyword>
<dbReference type="InterPro" id="IPR002575">
    <property type="entry name" value="Aminoglycoside_PTrfase"/>
</dbReference>
<dbReference type="Gene3D" id="3.90.1200.10">
    <property type="match status" value="1"/>
</dbReference>
<gene>
    <name evidence="2" type="ORF">CWI75_01975</name>
</gene>
<proteinExistence type="predicted"/>
<evidence type="ECO:0000313" key="3">
    <source>
        <dbReference type="Proteomes" id="UP000234845"/>
    </source>
</evidence>
<protein>
    <recommendedName>
        <fullName evidence="1">Aminoglycoside phosphotransferase domain-containing protein</fullName>
    </recommendedName>
</protein>
<dbReference type="Gene3D" id="3.30.200.20">
    <property type="entry name" value="Phosphorylase Kinase, domain 1"/>
    <property type="match status" value="1"/>
</dbReference>
<evidence type="ECO:0000259" key="1">
    <source>
        <dbReference type="Pfam" id="PF01636"/>
    </source>
</evidence>